<dbReference type="InterPro" id="IPR035952">
    <property type="entry name" value="Rhomboid-like_sf"/>
</dbReference>
<feature type="transmembrane region" description="Helical" evidence="6">
    <location>
        <begin position="227"/>
        <end position="244"/>
    </location>
</feature>
<organism evidence="7 8">
    <name type="scientific">Streptomyces lonegramiae</name>
    <dbReference type="NCBI Taxonomy" id="3075524"/>
    <lineage>
        <taxon>Bacteria</taxon>
        <taxon>Bacillati</taxon>
        <taxon>Actinomycetota</taxon>
        <taxon>Actinomycetes</taxon>
        <taxon>Kitasatosporales</taxon>
        <taxon>Streptomycetaceae</taxon>
        <taxon>Streptomyces</taxon>
    </lineage>
</organism>
<evidence type="ECO:0000256" key="2">
    <source>
        <dbReference type="ARBA" id="ARBA00022692"/>
    </source>
</evidence>
<keyword evidence="3 6" id="KW-1133">Transmembrane helix</keyword>
<evidence type="ECO:0000313" key="8">
    <source>
        <dbReference type="Proteomes" id="UP001180754"/>
    </source>
</evidence>
<dbReference type="Proteomes" id="UP001180754">
    <property type="component" value="Unassembled WGS sequence"/>
</dbReference>
<protein>
    <recommendedName>
        <fullName evidence="9">Membrane associated serine protease, rhomboid family</fullName>
    </recommendedName>
</protein>
<keyword evidence="8" id="KW-1185">Reference proteome</keyword>
<name>A0ABU2XQX9_9ACTN</name>
<evidence type="ECO:0000256" key="1">
    <source>
        <dbReference type="ARBA" id="ARBA00004141"/>
    </source>
</evidence>
<dbReference type="SUPFAM" id="SSF144091">
    <property type="entry name" value="Rhomboid-like"/>
    <property type="match status" value="1"/>
</dbReference>
<accession>A0ABU2XQX9</accession>
<feature type="transmembrane region" description="Helical" evidence="6">
    <location>
        <begin position="203"/>
        <end position="220"/>
    </location>
</feature>
<evidence type="ECO:0000256" key="4">
    <source>
        <dbReference type="ARBA" id="ARBA00023136"/>
    </source>
</evidence>
<keyword evidence="4 6" id="KW-0472">Membrane</keyword>
<feature type="compositionally biased region" description="Basic residues" evidence="5">
    <location>
        <begin position="17"/>
        <end position="29"/>
    </location>
</feature>
<feature type="transmembrane region" description="Helical" evidence="6">
    <location>
        <begin position="87"/>
        <end position="105"/>
    </location>
</feature>
<dbReference type="RefSeq" id="WP_311728897.1">
    <property type="nucleotide sequence ID" value="NZ_JAVRFD010000025.1"/>
</dbReference>
<feature type="compositionally biased region" description="Low complexity" evidence="5">
    <location>
        <begin position="30"/>
        <end position="58"/>
    </location>
</feature>
<evidence type="ECO:0000256" key="6">
    <source>
        <dbReference type="SAM" id="Phobius"/>
    </source>
</evidence>
<dbReference type="Gene3D" id="1.20.1540.10">
    <property type="entry name" value="Rhomboid-like"/>
    <property type="match status" value="1"/>
</dbReference>
<dbReference type="InterPro" id="IPR046862">
    <property type="entry name" value="Rhomboid_2"/>
</dbReference>
<dbReference type="Pfam" id="PF20401">
    <property type="entry name" value="Rhomboid_2"/>
    <property type="match status" value="1"/>
</dbReference>
<evidence type="ECO:0000313" key="7">
    <source>
        <dbReference type="EMBL" id="MDT0548328.1"/>
    </source>
</evidence>
<gene>
    <name evidence="7" type="ORF">RND15_37400</name>
</gene>
<sequence length="291" mass="30838">MTWTRAVDTAAGDPRRAARPPKRCRHAAARRTAAAPSPGPSSGQAGYAGPAAPDADTPQLRSENRALRALRAGGWARFLPSPSRTPFTFGYALLLVATGTFTQLADPDLVRDVLAHSSTDVANLAERPVLVLVASGAWLVGGLPYILAFLVVLSSLERRLGALRTAGIFLLGHVLATLLTELFVAASVAAGQLPDSSLRRLDYGISYGLLACAGALAGLLRPWLRWTVLGAVVLGLVADLLEFTDPLTDWGHLLALAIGVLCWPLVRRAARRRDPAQRREPGPSGRAPRSA</sequence>
<evidence type="ECO:0008006" key="9">
    <source>
        <dbReference type="Google" id="ProtNLM"/>
    </source>
</evidence>
<keyword evidence="2 6" id="KW-0812">Transmembrane</keyword>
<feature type="transmembrane region" description="Helical" evidence="6">
    <location>
        <begin position="250"/>
        <end position="270"/>
    </location>
</feature>
<proteinExistence type="predicted"/>
<comment type="caution">
    <text evidence="7">The sequence shown here is derived from an EMBL/GenBank/DDBJ whole genome shotgun (WGS) entry which is preliminary data.</text>
</comment>
<feature type="region of interest" description="Disordered" evidence="5">
    <location>
        <begin position="1"/>
        <end position="58"/>
    </location>
</feature>
<reference evidence="7" key="1">
    <citation type="submission" date="2024-05" db="EMBL/GenBank/DDBJ databases">
        <title>30 novel species of actinomycetes from the DSMZ collection.</title>
        <authorList>
            <person name="Nouioui I."/>
        </authorList>
    </citation>
    <scope>NUCLEOTIDE SEQUENCE</scope>
    <source>
        <strain evidence="7">DSM 41529</strain>
    </source>
</reference>
<feature type="transmembrane region" description="Helical" evidence="6">
    <location>
        <begin position="168"/>
        <end position="191"/>
    </location>
</feature>
<comment type="subcellular location">
    <subcellularLocation>
        <location evidence="1">Membrane</location>
        <topology evidence="1">Multi-pass membrane protein</topology>
    </subcellularLocation>
</comment>
<dbReference type="EMBL" id="JAVRFD010000025">
    <property type="protein sequence ID" value="MDT0548328.1"/>
    <property type="molecule type" value="Genomic_DNA"/>
</dbReference>
<evidence type="ECO:0000256" key="3">
    <source>
        <dbReference type="ARBA" id="ARBA00022989"/>
    </source>
</evidence>
<feature type="transmembrane region" description="Helical" evidence="6">
    <location>
        <begin position="129"/>
        <end position="156"/>
    </location>
</feature>
<evidence type="ECO:0000256" key="5">
    <source>
        <dbReference type="SAM" id="MobiDB-lite"/>
    </source>
</evidence>